<dbReference type="GO" id="GO:0003676">
    <property type="term" value="F:nucleic acid binding"/>
    <property type="evidence" value="ECO:0007669"/>
    <property type="project" value="InterPro"/>
</dbReference>
<dbReference type="PANTHER" id="PTHR35046:SF9">
    <property type="entry name" value="RNA-DIRECTED DNA POLYMERASE"/>
    <property type="match status" value="1"/>
</dbReference>
<name>A0A371E1C5_MUCPR</name>
<proteinExistence type="predicted"/>
<dbReference type="EMBL" id="QJKJ01017356">
    <property type="protein sequence ID" value="RDX58568.1"/>
    <property type="molecule type" value="Genomic_DNA"/>
</dbReference>
<reference evidence="1" key="1">
    <citation type="submission" date="2018-05" db="EMBL/GenBank/DDBJ databases">
        <title>Draft genome of Mucuna pruriens seed.</title>
        <authorList>
            <person name="Nnadi N.E."/>
            <person name="Vos R."/>
            <person name="Hasami M.H."/>
            <person name="Devisetty U.K."/>
            <person name="Aguiy J.C."/>
        </authorList>
    </citation>
    <scope>NUCLEOTIDE SEQUENCE [LARGE SCALE GENOMIC DNA]</scope>
    <source>
        <strain evidence="1">JCA_2017</strain>
    </source>
</reference>
<evidence type="ECO:0000313" key="2">
    <source>
        <dbReference type="Proteomes" id="UP000257109"/>
    </source>
</evidence>
<dbReference type="PANTHER" id="PTHR35046">
    <property type="entry name" value="ZINC KNUCKLE (CCHC-TYPE) FAMILY PROTEIN"/>
    <property type="match status" value="1"/>
</dbReference>
<organism evidence="1 2">
    <name type="scientific">Mucuna pruriens</name>
    <name type="common">Velvet bean</name>
    <name type="synonym">Dolichos pruriens</name>
    <dbReference type="NCBI Taxonomy" id="157652"/>
    <lineage>
        <taxon>Eukaryota</taxon>
        <taxon>Viridiplantae</taxon>
        <taxon>Streptophyta</taxon>
        <taxon>Embryophyta</taxon>
        <taxon>Tracheophyta</taxon>
        <taxon>Spermatophyta</taxon>
        <taxon>Magnoliopsida</taxon>
        <taxon>eudicotyledons</taxon>
        <taxon>Gunneridae</taxon>
        <taxon>Pentapetalae</taxon>
        <taxon>rosids</taxon>
        <taxon>fabids</taxon>
        <taxon>Fabales</taxon>
        <taxon>Fabaceae</taxon>
        <taxon>Papilionoideae</taxon>
        <taxon>50 kb inversion clade</taxon>
        <taxon>NPAAA clade</taxon>
        <taxon>indigoferoid/millettioid clade</taxon>
        <taxon>Phaseoleae</taxon>
        <taxon>Mucuna</taxon>
    </lineage>
</organism>
<protein>
    <recommendedName>
        <fullName evidence="3">Integrase zinc-binding domain-containing protein</fullName>
    </recommendedName>
</protein>
<keyword evidence="2" id="KW-1185">Reference proteome</keyword>
<dbReference type="Proteomes" id="UP000257109">
    <property type="component" value="Unassembled WGS sequence"/>
</dbReference>
<dbReference type="InterPro" id="IPR036397">
    <property type="entry name" value="RNaseH_sf"/>
</dbReference>
<evidence type="ECO:0000313" key="1">
    <source>
        <dbReference type="EMBL" id="RDX58568.1"/>
    </source>
</evidence>
<accession>A0A371E1C5</accession>
<dbReference type="STRING" id="157652.A0A371E1C5"/>
<comment type="caution">
    <text evidence="1">The sequence shown here is derived from an EMBL/GenBank/DDBJ whole genome shotgun (WGS) entry which is preliminary data.</text>
</comment>
<gene>
    <name evidence="1" type="ORF">CR513_62106</name>
</gene>
<dbReference type="AlphaFoldDB" id="A0A371E1C5"/>
<sequence length="127" mass="14980">MKIYHLRANKANRDFYIHDEFLFKDKKLPPMNRDVHHICDMCLVCKSAKVKVKPHSFYTPLPILTMLWVDLSMDFVLGFPRSKSGKDSIFVVIDRFSRMTHFIPCHRVNDACLVANLFFRKVVRLHA</sequence>
<dbReference type="OrthoDB" id="1938712at2759"/>
<dbReference type="SUPFAM" id="SSF53098">
    <property type="entry name" value="Ribonuclease H-like"/>
    <property type="match status" value="1"/>
</dbReference>
<evidence type="ECO:0008006" key="3">
    <source>
        <dbReference type="Google" id="ProtNLM"/>
    </source>
</evidence>
<dbReference type="Gene3D" id="3.30.420.10">
    <property type="entry name" value="Ribonuclease H-like superfamily/Ribonuclease H"/>
    <property type="match status" value="1"/>
</dbReference>
<dbReference type="InterPro" id="IPR012337">
    <property type="entry name" value="RNaseH-like_sf"/>
</dbReference>
<feature type="non-terminal residue" evidence="1">
    <location>
        <position position="1"/>
    </location>
</feature>